<proteinExistence type="predicted"/>
<keyword evidence="2" id="KW-1185">Reference proteome</keyword>
<dbReference type="HOGENOM" id="CLU_2521613_0_0_0"/>
<protein>
    <submittedName>
        <fullName evidence="1">Uncharacterized protein</fullName>
    </submittedName>
</protein>
<dbReference type="AlphaFoldDB" id="S0EXR5"/>
<organism evidence="1 2">
    <name type="scientific">Chthonomonas calidirosea (strain DSM 23976 / ICMP 18418 / T49)</name>
    <dbReference type="NCBI Taxonomy" id="1303518"/>
    <lineage>
        <taxon>Bacteria</taxon>
        <taxon>Bacillati</taxon>
        <taxon>Armatimonadota</taxon>
        <taxon>Chthonomonadia</taxon>
        <taxon>Chthonomonadales</taxon>
        <taxon>Chthonomonadaceae</taxon>
        <taxon>Chthonomonas</taxon>
    </lineage>
</organism>
<name>S0EXR5_CHTCT</name>
<dbReference type="EMBL" id="HF951689">
    <property type="protein sequence ID" value="CCW36691.1"/>
    <property type="molecule type" value="Genomic_DNA"/>
</dbReference>
<dbReference type="PATRIC" id="fig|1303518.3.peg.3011"/>
<dbReference type="Proteomes" id="UP000014227">
    <property type="component" value="Chromosome I"/>
</dbReference>
<evidence type="ECO:0000313" key="1">
    <source>
        <dbReference type="EMBL" id="CCW36691.1"/>
    </source>
</evidence>
<sequence>MSVQPYTQGGFFWTNPSDTKPLKADAMAREQALGQQLEQQLSARIAQIRRALFSASPTSGDAGDATAYSLTAASESPTRLDIEA</sequence>
<dbReference type="KEGG" id="ccz:CCALI_02906"/>
<gene>
    <name evidence="1" type="ORF">CCALI_02906</name>
</gene>
<dbReference type="InParanoid" id="S0EXR5"/>
<dbReference type="RefSeq" id="WP_016484195.1">
    <property type="nucleotide sequence ID" value="NC_021487.1"/>
</dbReference>
<evidence type="ECO:0000313" key="2">
    <source>
        <dbReference type="Proteomes" id="UP000014227"/>
    </source>
</evidence>
<reference evidence="2" key="1">
    <citation type="submission" date="2013-03" db="EMBL/GenBank/DDBJ databases">
        <title>Genome sequence of Chthonomonas calidirosea, the first sequenced genome from the Armatimonadetes phylum (formally candidate division OP10).</title>
        <authorList>
            <person name="Lee K.C.Y."/>
            <person name="Morgan X.C."/>
            <person name="Dunfield P.F."/>
            <person name="Tamas I."/>
            <person name="Houghton K.M."/>
            <person name="Vyssotski M."/>
            <person name="Ryan J.L.J."/>
            <person name="Lagutin K."/>
            <person name="McDonald I.R."/>
            <person name="Stott M.B."/>
        </authorList>
    </citation>
    <scope>NUCLEOTIDE SEQUENCE [LARGE SCALE GENOMIC DNA]</scope>
    <source>
        <strain evidence="2">DSM 23976 / ICMP 18418 / T49</strain>
    </source>
</reference>
<accession>S0EXR5</accession>